<dbReference type="GO" id="GO:0016020">
    <property type="term" value="C:membrane"/>
    <property type="evidence" value="ECO:0007669"/>
    <property type="project" value="TreeGrafter"/>
</dbReference>
<keyword evidence="2" id="KW-1133">Transmembrane helix</keyword>
<evidence type="ECO:0000313" key="4">
    <source>
        <dbReference type="Proteomes" id="UP001211065"/>
    </source>
</evidence>
<dbReference type="PANTHER" id="PTHR31735:SF1">
    <property type="entry name" value="VACUOLAR MEMBRANE PROTEIN YPL162C"/>
    <property type="match status" value="1"/>
</dbReference>
<name>A0AAD5U5H6_9FUNG</name>
<organism evidence="3 4">
    <name type="scientific">Clydaea vesicula</name>
    <dbReference type="NCBI Taxonomy" id="447962"/>
    <lineage>
        <taxon>Eukaryota</taxon>
        <taxon>Fungi</taxon>
        <taxon>Fungi incertae sedis</taxon>
        <taxon>Chytridiomycota</taxon>
        <taxon>Chytridiomycota incertae sedis</taxon>
        <taxon>Chytridiomycetes</taxon>
        <taxon>Lobulomycetales</taxon>
        <taxon>Lobulomycetaceae</taxon>
        <taxon>Clydaea</taxon>
    </lineage>
</organism>
<dbReference type="PANTHER" id="PTHR31735">
    <property type="entry name" value="VACUOLAR MEMBRANE PROTEIN YPL162C"/>
    <property type="match status" value="1"/>
</dbReference>
<feature type="region of interest" description="Disordered" evidence="1">
    <location>
        <begin position="308"/>
        <end position="333"/>
    </location>
</feature>
<feature type="transmembrane region" description="Helical" evidence="2">
    <location>
        <begin position="36"/>
        <end position="59"/>
    </location>
</feature>
<evidence type="ECO:0000256" key="2">
    <source>
        <dbReference type="SAM" id="Phobius"/>
    </source>
</evidence>
<keyword evidence="4" id="KW-1185">Reference proteome</keyword>
<dbReference type="EMBL" id="JADGJW010000126">
    <property type="protein sequence ID" value="KAJ3223530.1"/>
    <property type="molecule type" value="Genomic_DNA"/>
</dbReference>
<evidence type="ECO:0008006" key="5">
    <source>
        <dbReference type="Google" id="ProtNLM"/>
    </source>
</evidence>
<reference evidence="3" key="1">
    <citation type="submission" date="2020-05" db="EMBL/GenBank/DDBJ databases">
        <title>Phylogenomic resolution of chytrid fungi.</title>
        <authorList>
            <person name="Stajich J.E."/>
            <person name="Amses K."/>
            <person name="Simmons R."/>
            <person name="Seto K."/>
            <person name="Myers J."/>
            <person name="Bonds A."/>
            <person name="Quandt C.A."/>
            <person name="Barry K."/>
            <person name="Liu P."/>
            <person name="Grigoriev I."/>
            <person name="Longcore J.E."/>
            <person name="James T.Y."/>
        </authorList>
    </citation>
    <scope>NUCLEOTIDE SEQUENCE</scope>
    <source>
        <strain evidence="3">JEL0476</strain>
    </source>
</reference>
<dbReference type="AlphaFoldDB" id="A0AAD5U5H6"/>
<dbReference type="Pfam" id="PF12400">
    <property type="entry name" value="STIMATE"/>
    <property type="match status" value="1"/>
</dbReference>
<feature type="transmembrane region" description="Helical" evidence="2">
    <location>
        <begin position="228"/>
        <end position="248"/>
    </location>
</feature>
<feature type="transmembrane region" description="Helical" evidence="2">
    <location>
        <begin position="186"/>
        <end position="208"/>
    </location>
</feature>
<keyword evidence="2" id="KW-0472">Membrane</keyword>
<gene>
    <name evidence="3" type="ORF">HK099_001008</name>
</gene>
<dbReference type="InterPro" id="IPR022127">
    <property type="entry name" value="STIMATE/YPL162C"/>
</dbReference>
<dbReference type="Proteomes" id="UP001211065">
    <property type="component" value="Unassembled WGS sequence"/>
</dbReference>
<proteinExistence type="predicted"/>
<feature type="transmembrane region" description="Helical" evidence="2">
    <location>
        <begin position="93"/>
        <end position="113"/>
    </location>
</feature>
<evidence type="ECO:0000256" key="1">
    <source>
        <dbReference type="SAM" id="MobiDB-lite"/>
    </source>
</evidence>
<evidence type="ECO:0000313" key="3">
    <source>
        <dbReference type="EMBL" id="KAJ3223530.1"/>
    </source>
</evidence>
<accession>A0AAD5U5H6</accession>
<sequence>MSKITQPTPISQILTSETPSAPNTPEVLTCQLMDSFAVIVQVFMASIALSSLICIDFFLKKFMKIINRHVVKRQREIPKRPLLIWTLDTSKQALAACMIHFANIAISSISSYISGEELDGEGKGVANPCVWYFLNILLDTTIGVGILYFFLKMFHAIAEYYNVQDIKSGVYGNPPRIKAWLKQLGLFLLSWFCVKVVVVISLNVFPFLSKIAELLLSPLTQSGNTKLQVLFVMLIFPLIMNIIQAWLIDMVIKGKLFKEAEEEDLLQFEDDEYEYENVLNFQESTHSRNITQNSDDVENGVLLAKKKRSNKKIRSMKNSNEIHKNNSNSDSDLEASSNFIDDELCGTDNLNLLSDAHKRVISNTNDNGKGSRKK</sequence>
<comment type="caution">
    <text evidence="3">The sequence shown here is derived from an EMBL/GenBank/DDBJ whole genome shotgun (WGS) entry which is preliminary data.</text>
</comment>
<feature type="transmembrane region" description="Helical" evidence="2">
    <location>
        <begin position="133"/>
        <end position="151"/>
    </location>
</feature>
<protein>
    <recommendedName>
        <fullName evidence="5">Vacuolar membrane protein</fullName>
    </recommendedName>
</protein>
<keyword evidence="2" id="KW-0812">Transmembrane</keyword>